<gene>
    <name evidence="2" type="ORF">GCM10009733_042960</name>
</gene>
<evidence type="ECO:0000313" key="2">
    <source>
        <dbReference type="EMBL" id="GAA1641332.1"/>
    </source>
</evidence>
<sequence>MISIPTAQLVVPDSDRKGTHGLSQGREESSPAESGPGAQTGPFGCGREAGVTGGHRGATEGATKCGTPSDL</sequence>
<name>A0ABN2FD17_9ACTN</name>
<comment type="caution">
    <text evidence="2">The sequence shown here is derived from an EMBL/GenBank/DDBJ whole genome shotgun (WGS) entry which is preliminary data.</text>
</comment>
<evidence type="ECO:0000256" key="1">
    <source>
        <dbReference type="SAM" id="MobiDB-lite"/>
    </source>
</evidence>
<evidence type="ECO:0000313" key="3">
    <source>
        <dbReference type="Proteomes" id="UP001500064"/>
    </source>
</evidence>
<organism evidence="2 3">
    <name type="scientific">Nonomuraea maheshkhaliensis</name>
    <dbReference type="NCBI Taxonomy" id="419590"/>
    <lineage>
        <taxon>Bacteria</taxon>
        <taxon>Bacillati</taxon>
        <taxon>Actinomycetota</taxon>
        <taxon>Actinomycetes</taxon>
        <taxon>Streptosporangiales</taxon>
        <taxon>Streptosporangiaceae</taxon>
        <taxon>Nonomuraea</taxon>
    </lineage>
</organism>
<keyword evidence="3" id="KW-1185">Reference proteome</keyword>
<accession>A0ABN2FD17</accession>
<proteinExistence type="predicted"/>
<dbReference type="EMBL" id="BAAAMU010000029">
    <property type="protein sequence ID" value="GAA1641332.1"/>
    <property type="molecule type" value="Genomic_DNA"/>
</dbReference>
<reference evidence="2 3" key="1">
    <citation type="journal article" date="2019" name="Int. J. Syst. Evol. Microbiol.">
        <title>The Global Catalogue of Microorganisms (GCM) 10K type strain sequencing project: providing services to taxonomists for standard genome sequencing and annotation.</title>
        <authorList>
            <consortium name="The Broad Institute Genomics Platform"/>
            <consortium name="The Broad Institute Genome Sequencing Center for Infectious Disease"/>
            <person name="Wu L."/>
            <person name="Ma J."/>
        </authorList>
    </citation>
    <scope>NUCLEOTIDE SEQUENCE [LARGE SCALE GENOMIC DNA]</scope>
    <source>
        <strain evidence="2 3">JCM 13929</strain>
    </source>
</reference>
<protein>
    <submittedName>
        <fullName evidence="2">Uncharacterized protein</fullName>
    </submittedName>
</protein>
<feature type="region of interest" description="Disordered" evidence="1">
    <location>
        <begin position="1"/>
        <end position="71"/>
    </location>
</feature>
<dbReference type="Proteomes" id="UP001500064">
    <property type="component" value="Unassembled WGS sequence"/>
</dbReference>